<sequence length="651" mass="68955">MSERPLYVIKVGSSTLLHPEIFAEIAAVRGRGARVLVVAGGAEGIERHYGSIGRTMPSLTLRNGDTVRYCPPEEMPHIADAYRRVTLPVVEAGLAAHGLTVLTHVAAYAGLVTGIVNKPLRVTENGRSKVVRDHRAGTVTAVDTERLRVLLDAYDVVCLSPPVRDADGGSDLNVDADVLAATLANALGADHLRLVTGSAGILTDPADPASTLRDAFPGTAGVYAGGRMKQKVRAAELGLLGTADVAVTGPHTMSDPEGWTRFWAAEPSADLALLSRAVQIPSVSYDEHEVVRYLVQWCRERGIEARVDEAGNLVAERGEGPRTLLLLGHADTVPFNWPVRWESTGGHSGAHATDADADADADADQDPVLHGRGSVDAKASLIAFLEVLADTGTPVPDGWRLRVVGAVEEEVSSSKGAFHARDHYPADAVVVGEPSGSGALTLGYFGLFKLRVTVTVRSGHSAGFEALSAPDHLTDSLERIRRAVLKEADDALSAVIDLSCSATTESQTATAILNFRVPPMADLDALRTAAANAVGDDVTITFLRATPGCAGGRSTSLAKAFGRALNRRDIRPRYLLKKGTSDMNTLATTWQGVPMVAYGPGDSALDHTAEEHIGAAEYRRGRAVLRDAVAVFFELAGAGDRARRQAQEVTR</sequence>
<dbReference type="Proteomes" id="UP001212326">
    <property type="component" value="Plasmid punmamed1"/>
</dbReference>
<dbReference type="InterPro" id="IPR010175">
    <property type="entry name" value="LysK"/>
</dbReference>
<keyword evidence="5" id="KW-0862">Zinc</keyword>
<organism evidence="10 11">
    <name type="scientific">Streptomyces camelliae</name>
    <dbReference type="NCBI Taxonomy" id="3004093"/>
    <lineage>
        <taxon>Bacteria</taxon>
        <taxon>Bacillati</taxon>
        <taxon>Actinomycetota</taxon>
        <taxon>Actinomycetes</taxon>
        <taxon>Kitasatosporales</taxon>
        <taxon>Streptomycetaceae</taxon>
        <taxon>Streptomyces</taxon>
    </lineage>
</organism>
<dbReference type="PROSITE" id="PS00758">
    <property type="entry name" value="ARGE_DAPE_CPG2_1"/>
    <property type="match status" value="1"/>
</dbReference>
<evidence type="ECO:0000256" key="1">
    <source>
        <dbReference type="ARBA" id="ARBA00022490"/>
    </source>
</evidence>
<dbReference type="SUPFAM" id="SSF53633">
    <property type="entry name" value="Carbamate kinase-like"/>
    <property type="match status" value="1"/>
</dbReference>
<keyword evidence="11" id="KW-1185">Reference proteome</keyword>
<dbReference type="Gene3D" id="3.40.630.10">
    <property type="entry name" value="Zn peptidases"/>
    <property type="match status" value="2"/>
</dbReference>
<proteinExistence type="predicted"/>
<evidence type="ECO:0000313" key="11">
    <source>
        <dbReference type="Proteomes" id="UP001212326"/>
    </source>
</evidence>
<dbReference type="InterPro" id="IPR001261">
    <property type="entry name" value="ArgE/DapE_CS"/>
</dbReference>
<keyword evidence="1" id="KW-0963">Cytoplasm</keyword>
<evidence type="ECO:0000256" key="4">
    <source>
        <dbReference type="ARBA" id="ARBA00022801"/>
    </source>
</evidence>
<dbReference type="PANTHER" id="PTHR43808:SF28">
    <property type="entry name" value="[LYSW]-LYSINE_[LYSW]-ORNITHINE HYDROLASE"/>
    <property type="match status" value="1"/>
</dbReference>
<protein>
    <submittedName>
        <fullName evidence="10">M20/M25/M40 family metallo-hydrolase</fullName>
    </submittedName>
</protein>
<evidence type="ECO:0000256" key="5">
    <source>
        <dbReference type="ARBA" id="ARBA00022833"/>
    </source>
</evidence>
<geneLocation type="plasmid" evidence="10 11">
    <name>punmamed1</name>
</geneLocation>
<dbReference type="SUPFAM" id="SSF53187">
    <property type="entry name" value="Zn-dependent exopeptidases"/>
    <property type="match status" value="1"/>
</dbReference>
<dbReference type="EMBL" id="CP115301">
    <property type="protein sequence ID" value="WBO69745.1"/>
    <property type="molecule type" value="Genomic_DNA"/>
</dbReference>
<dbReference type="NCBIfam" id="TIGR01902">
    <property type="entry name" value="dapE-lys-deAc"/>
    <property type="match status" value="1"/>
</dbReference>
<feature type="domain" description="Aspartate/glutamate/uridylate kinase" evidence="9">
    <location>
        <begin position="7"/>
        <end position="235"/>
    </location>
</feature>
<feature type="region of interest" description="Disordered" evidence="8">
    <location>
        <begin position="345"/>
        <end position="364"/>
    </location>
</feature>
<keyword evidence="7" id="KW-0170">Cobalt</keyword>
<keyword evidence="2" id="KW-0028">Amino-acid biosynthesis</keyword>
<evidence type="ECO:0000256" key="2">
    <source>
        <dbReference type="ARBA" id="ARBA00022605"/>
    </source>
</evidence>
<dbReference type="InterPro" id="IPR002933">
    <property type="entry name" value="Peptidase_M20"/>
</dbReference>
<dbReference type="Pfam" id="PF01546">
    <property type="entry name" value="Peptidase_M20"/>
    <property type="match status" value="1"/>
</dbReference>
<accession>A0ABY7PJ20</accession>
<evidence type="ECO:0000256" key="8">
    <source>
        <dbReference type="SAM" id="MobiDB-lite"/>
    </source>
</evidence>
<dbReference type="PANTHER" id="PTHR43808">
    <property type="entry name" value="ACETYLORNITHINE DEACETYLASE"/>
    <property type="match status" value="1"/>
</dbReference>
<feature type="compositionally biased region" description="Acidic residues" evidence="8">
    <location>
        <begin position="355"/>
        <end position="364"/>
    </location>
</feature>
<dbReference type="RefSeq" id="WP_270086913.1">
    <property type="nucleotide sequence ID" value="NZ_CP115301.1"/>
</dbReference>
<reference evidence="10 11" key="1">
    <citation type="submission" date="2022-12" db="EMBL/GenBank/DDBJ databases">
        <title>HUAS 2-6.</title>
        <authorList>
            <person name="Mo P."/>
        </authorList>
    </citation>
    <scope>NUCLEOTIDE SEQUENCE [LARGE SCALE GENOMIC DNA]</scope>
    <source>
        <strain evidence="10 11">HUAS 2-6</strain>
        <plasmid evidence="10 11">punmamed1</plasmid>
    </source>
</reference>
<dbReference type="Pfam" id="PF00696">
    <property type="entry name" value="AA_kinase"/>
    <property type="match status" value="1"/>
</dbReference>
<dbReference type="InterPro" id="IPR036393">
    <property type="entry name" value="AceGlu_kinase-like_sf"/>
</dbReference>
<keyword evidence="10" id="KW-0614">Plasmid</keyword>
<name>A0ABY7PJ20_9ACTN</name>
<evidence type="ECO:0000313" key="10">
    <source>
        <dbReference type="EMBL" id="WBO69745.1"/>
    </source>
</evidence>
<dbReference type="Gene3D" id="3.40.1160.10">
    <property type="entry name" value="Acetylglutamate kinase-like"/>
    <property type="match status" value="1"/>
</dbReference>
<gene>
    <name evidence="10" type="ORF">O1G22_44230</name>
</gene>
<keyword evidence="3" id="KW-0479">Metal-binding</keyword>
<keyword evidence="4" id="KW-0378">Hydrolase</keyword>
<dbReference type="InterPro" id="IPR050072">
    <property type="entry name" value="Peptidase_M20A"/>
</dbReference>
<keyword evidence="6" id="KW-0457">Lysine biosynthesis</keyword>
<dbReference type="InterPro" id="IPR001048">
    <property type="entry name" value="Asp/Glu/Uridylate_kinase"/>
</dbReference>
<evidence type="ECO:0000256" key="6">
    <source>
        <dbReference type="ARBA" id="ARBA00023154"/>
    </source>
</evidence>
<evidence type="ECO:0000256" key="7">
    <source>
        <dbReference type="ARBA" id="ARBA00023285"/>
    </source>
</evidence>
<evidence type="ECO:0000256" key="3">
    <source>
        <dbReference type="ARBA" id="ARBA00022723"/>
    </source>
</evidence>
<evidence type="ECO:0000259" key="9">
    <source>
        <dbReference type="Pfam" id="PF00696"/>
    </source>
</evidence>